<dbReference type="Proteomes" id="UP000789525">
    <property type="component" value="Unassembled WGS sequence"/>
</dbReference>
<sequence>MQHVISRCRHREYPVTASSISQIGILVGEEGVVQVGIPNFALMSFPDVIDQFAGDRQVEVKASEKHPRILIENCNTHKETGRSVKIIMEYALLVINILTTFFPTAAYKLENIERVIEA</sequence>
<evidence type="ECO:0000313" key="1">
    <source>
        <dbReference type="EMBL" id="CAG8439071.1"/>
    </source>
</evidence>
<dbReference type="EMBL" id="CAJVPT010000119">
    <property type="protein sequence ID" value="CAG8439071.1"/>
    <property type="molecule type" value="Genomic_DNA"/>
</dbReference>
<evidence type="ECO:0000313" key="2">
    <source>
        <dbReference type="Proteomes" id="UP000789525"/>
    </source>
</evidence>
<gene>
    <name evidence="1" type="ORF">ACOLOM_LOCUS109</name>
</gene>
<accession>A0ACA9JVW4</accession>
<keyword evidence="2" id="KW-1185">Reference proteome</keyword>
<organism evidence="1 2">
    <name type="scientific">Acaulospora colombiana</name>
    <dbReference type="NCBI Taxonomy" id="27376"/>
    <lineage>
        <taxon>Eukaryota</taxon>
        <taxon>Fungi</taxon>
        <taxon>Fungi incertae sedis</taxon>
        <taxon>Mucoromycota</taxon>
        <taxon>Glomeromycotina</taxon>
        <taxon>Glomeromycetes</taxon>
        <taxon>Diversisporales</taxon>
        <taxon>Acaulosporaceae</taxon>
        <taxon>Acaulospora</taxon>
    </lineage>
</organism>
<reference evidence="1" key="1">
    <citation type="submission" date="2021-06" db="EMBL/GenBank/DDBJ databases">
        <authorList>
            <person name="Kallberg Y."/>
            <person name="Tangrot J."/>
            <person name="Rosling A."/>
        </authorList>
    </citation>
    <scope>NUCLEOTIDE SEQUENCE</scope>
    <source>
        <strain evidence="1">CL356</strain>
    </source>
</reference>
<protein>
    <submittedName>
        <fullName evidence="1">16595_t:CDS:1</fullName>
    </submittedName>
</protein>
<proteinExistence type="predicted"/>
<comment type="caution">
    <text evidence="1">The sequence shown here is derived from an EMBL/GenBank/DDBJ whole genome shotgun (WGS) entry which is preliminary data.</text>
</comment>
<name>A0ACA9JVW4_9GLOM</name>